<dbReference type="Gene3D" id="6.20.200.20">
    <property type="match status" value="3"/>
</dbReference>
<dbReference type="InterPro" id="IPR001007">
    <property type="entry name" value="VWF_dom"/>
</dbReference>
<feature type="repeat" description="CSPG" evidence="6">
    <location>
        <begin position="1059"/>
        <end position="1148"/>
    </location>
</feature>
<feature type="region of interest" description="Disordered" evidence="7">
    <location>
        <begin position="1229"/>
        <end position="1253"/>
    </location>
</feature>
<evidence type="ECO:0000313" key="11">
    <source>
        <dbReference type="Proteomes" id="UP000472277"/>
    </source>
</evidence>
<evidence type="ECO:0000256" key="3">
    <source>
        <dbReference type="ARBA" id="ARBA00022737"/>
    </source>
</evidence>
<feature type="repeat" description="CSPG" evidence="6">
    <location>
        <begin position="1493"/>
        <end position="1586"/>
    </location>
</feature>
<dbReference type="Gene3D" id="2.10.220.10">
    <property type="entry name" value="Hormone Receptor, Insulin-like Growth Factor Receptor 1, Chain A, domain 2"/>
    <property type="match status" value="8"/>
</dbReference>
<dbReference type="Pfam" id="PF16184">
    <property type="entry name" value="Cadherin_3"/>
    <property type="match status" value="5"/>
</dbReference>
<evidence type="ECO:0000256" key="2">
    <source>
        <dbReference type="ARBA" id="ARBA00022729"/>
    </source>
</evidence>
<evidence type="ECO:0000256" key="7">
    <source>
        <dbReference type="SAM" id="MobiDB-lite"/>
    </source>
</evidence>
<reference evidence="10" key="2">
    <citation type="submission" date="2025-09" db="UniProtKB">
        <authorList>
            <consortium name="Ensembl"/>
        </authorList>
    </citation>
    <scope>IDENTIFICATION</scope>
</reference>
<evidence type="ECO:0000256" key="4">
    <source>
        <dbReference type="ARBA" id="ARBA00022837"/>
    </source>
</evidence>
<dbReference type="InterPro" id="IPR009030">
    <property type="entry name" value="Growth_fac_rcpt_cys_sf"/>
</dbReference>
<feature type="repeat" description="CSPG" evidence="6">
    <location>
        <begin position="1169"/>
        <end position="1281"/>
    </location>
</feature>
<dbReference type="InParanoid" id="A0A673XDE1"/>
<dbReference type="CDD" id="cd00064">
    <property type="entry name" value="FU"/>
    <property type="match status" value="12"/>
</dbReference>
<feature type="repeat" description="CSPG" evidence="6">
    <location>
        <begin position="1306"/>
        <end position="1402"/>
    </location>
</feature>
<dbReference type="SMART" id="SM00214">
    <property type="entry name" value="VWC"/>
    <property type="match status" value="4"/>
</dbReference>
<dbReference type="InterPro" id="IPR000742">
    <property type="entry name" value="EGF"/>
</dbReference>
<organism evidence="10 11">
    <name type="scientific">Salmo trutta</name>
    <name type="common">Brown trout</name>
    <dbReference type="NCBI Taxonomy" id="8032"/>
    <lineage>
        <taxon>Eukaryota</taxon>
        <taxon>Metazoa</taxon>
        <taxon>Chordata</taxon>
        <taxon>Craniata</taxon>
        <taxon>Vertebrata</taxon>
        <taxon>Euteleostomi</taxon>
        <taxon>Actinopterygii</taxon>
        <taxon>Neopterygii</taxon>
        <taxon>Teleostei</taxon>
        <taxon>Protacanthopterygii</taxon>
        <taxon>Salmoniformes</taxon>
        <taxon>Salmonidae</taxon>
        <taxon>Salmoninae</taxon>
        <taxon>Salmo</taxon>
    </lineage>
</organism>
<dbReference type="InterPro" id="IPR038081">
    <property type="entry name" value="CalX-like_sf"/>
</dbReference>
<dbReference type="GO" id="GO:0046872">
    <property type="term" value="F:metal ion binding"/>
    <property type="evidence" value="ECO:0007669"/>
    <property type="project" value="UniProtKB-KW"/>
</dbReference>
<keyword evidence="5" id="KW-0325">Glycoprotein</keyword>
<proteinExistence type="inferred from homology"/>
<dbReference type="InterPro" id="IPR051561">
    <property type="entry name" value="FRAS1_ECM"/>
</dbReference>
<dbReference type="GO" id="GO:0009653">
    <property type="term" value="P:anatomical structure morphogenesis"/>
    <property type="evidence" value="ECO:0007669"/>
    <property type="project" value="TreeGrafter"/>
</dbReference>
<reference evidence="10" key="1">
    <citation type="submission" date="2025-08" db="UniProtKB">
        <authorList>
            <consortium name="Ensembl"/>
        </authorList>
    </citation>
    <scope>IDENTIFICATION</scope>
</reference>
<dbReference type="SUPFAM" id="SSF141072">
    <property type="entry name" value="CalX-like"/>
    <property type="match status" value="5"/>
</dbReference>
<dbReference type="Ensembl" id="ENSSTUT00000019986.1">
    <property type="protein sequence ID" value="ENSSTUP00000019007.1"/>
    <property type="gene ID" value="ENSSTUG00000008121.1"/>
</dbReference>
<keyword evidence="8" id="KW-0812">Transmembrane</keyword>
<dbReference type="GeneTree" id="ENSGT00940000163761"/>
<keyword evidence="4" id="KW-0106">Calcium</keyword>
<accession>A0A673XDE1</accession>
<name>A0A673XDE1_SALTR</name>
<dbReference type="GO" id="GO:0016020">
    <property type="term" value="C:membrane"/>
    <property type="evidence" value="ECO:0007669"/>
    <property type="project" value="InterPro"/>
</dbReference>
<keyword evidence="3" id="KW-0677">Repeat</keyword>
<dbReference type="SMART" id="SM00261">
    <property type="entry name" value="FU"/>
    <property type="match status" value="14"/>
</dbReference>
<dbReference type="Gene3D" id="2.10.70.10">
    <property type="entry name" value="Complement Module, domain 1"/>
    <property type="match status" value="1"/>
</dbReference>
<evidence type="ECO:0000313" key="10">
    <source>
        <dbReference type="Ensembl" id="ENSSTUP00000019007.1"/>
    </source>
</evidence>
<dbReference type="SMART" id="SM00237">
    <property type="entry name" value="Calx_beta"/>
    <property type="match status" value="5"/>
</dbReference>
<dbReference type="SUPFAM" id="SSF57184">
    <property type="entry name" value="Growth factor receptor domain"/>
    <property type="match status" value="5"/>
</dbReference>
<dbReference type="Gene3D" id="2.60.40.2030">
    <property type="match status" value="5"/>
</dbReference>
<protein>
    <submittedName>
        <fullName evidence="10">Fraser extracellular matrix complex subunit 1</fullName>
    </submittedName>
</protein>
<sequence length="3063" mass="337232">MSSCSWEDHEYRDGEEWRPSPCSKCVCDSGLPQCYAAECQPVACQPLDNLVIQPGHCCPQCVPNPCLSAGKEYKHGEQWQKSGCTRCVCDRGQSRCHTQTCPPRTCEKGQTKVKRAGQCCDECVAAKGSCLYELTVRYHGDMWNGTGCEFCTCERGQVLCQRAQCARVECPTGSELVHLAGKCCPECQSMKTSCVYSHQASGKEQRRLANLERWSEGPCRECECREGRVTCYLASCPTCPLGMLAVPRQGQCCPECKQVQCQRDCMSCSGSPDHCESCKDSNSLLLDGRCVSICPRGFYANGKVCAACQSSCATCEKDYECSSCGGSLLLNNRQCVATCEPGSYKDHTQCLSCHASCSVCSGPSQQDCVWCSDPSHLLRDGLCVPDCDPGYYTQQGTCYACDSSCATCYPDNPKCTSCPQGSAMHHGKCISHCPEQHYIDDHGRCRACHSSCWSCSGPSVSQCTLCSQGLSLHQGQCLEACGEGLYHQEQTCHICHPSCRRCLGPLASDCLRCLKPEEALLPRNTHTHRTTPHGVCVATCPARFYLDALHTCRECHTSCLQCTGGSGQNCTSCTPPYVLLEGQCVLSCPPGFNIQDNTCQGCHPSCQECSGPSKADCVSCPPLAKFHNGYCTTSCPEGEFLHPQGYCQECNSDCLRCAADLQTGVGSVCLWCKAVRTLLLEDHCVTRCPLGHYPWHGACKRCHASCEGCSGEGPLSCTSCPAPSFLLTSGLCAPTCPLGYYAEGDRRCRACGSQCLSCEMGGVCTSCRDPGKVLMFGECQYDSCAHQYYLNTTIRACRECDWSCNECKGPLRTDCLQCMEGHVLQDGLCTQSCSPGSYQNGERCLSCDEHCEVCHGPGQCGRCQTPYSTLQGHCVLECGRTFFLDSSLKLCTPCSADCVECEGMGRCTVCRQNTYLRDGYCTPDCGHGFYSDKKTRTCHANSQSPTLHISGSLLVPIGGTKPLDSTILSAQDQDSPPESLVFQLLQPPATGRMVVLEGGREIEMSRDDTFSWAQLQSRQVRYTHDKDQAKSGQFTLRVADPQLFSQPETIQVQAVSMQPPQILTNNPLLVDGGETAVISKAVLQIDDPDNPQDVLVMVLDPPQHGRLTRLNGDLALSQFKMEELSREQVQYVHDGSPGQRDRMLLQVNDGNSYQNILMQITITQKLTQAPHVLSVPVTWVREGGMVQLGKRYLRTEYQGSSDDQIIYTIVSSKGSPKYGEVLLVPMPADGPLEGWQPSPDDRSSTPTSSFTQQDVNEGTVWYKHFGTAGLTEGDTFLFQVSSEGSPDTLSDAQTFTIGVMPELPGFPQLAPACDLQITALEDRVTVLTPTALSFVDSETPSEKLVYNITKPLPQGQGSVEHRDRPYNQVSFFSQADVNQGRILYRPPQAPSHLQELYQYSFTGLPESLNLYFTGIYYITSMAYRAIILLLLLSSLSPPPLPLLLSSSFSPPPPLPPLPFLLSPSSSPPPLPLLLSSSSHLPPLLLLSLSSSSPPPPLPLSPLTFLLSSSSPLPPLLLLSTSPHTDDGQLVYEVTAEPKHGFLESKLKPGAPITSFTQADINLGLIRYVLHEESVTETMDNFKFLVKDSKPNVVSDNLFHIQWSLISFQHRSYNVSEKAGTVSVTVKRTGNLNQYAIVLCRTEQGTATSTSSVGSRPGQQDYVEYAGQVQFDEREDTKVCTIVIQDDKVFEGVESFQVELSMPVYALLGQVTHASVNINDTEDEPTLQFDKKIYHVNESTGFIHAPIERKGDTSSTVSALCYTVPKSAKGSSLHGLESGSDYKSRGMTVDSRVIFGPGVSMSTCDVKLIDDSEYELSEEFELHLSDASDNARMGDVKVAKVVIDGPNDASTVSLGNATFTYSEDAGTIEIPVLRQGSDLSSVTSVWCATRPSDPPSATPGVDYIPSSRKVEFKAGKTMETCSLTIMDDIQNPAIEGAEAFVVFLSSPQGAVLLEPFEASVVITDTLDLPSMQFEKTAYKVKEKAGVLNIPIVRTGDLTVKSSVRCFTRTMSAMVMDDFEERRNADDSRIAFLKGEKVKNCTVHINDDSVFEPEEEFQVHLGTPQGDHWSGAMVGVSDIVTVTITNDEDAPTIEFEQTSYQVREPPGPDGIEVLNIKVVRTGDQDRTSKVRCSTRDGSAQSGVDYNPNSRVLKFTPGMDNILFKVEILSNEDREWHESFSLVLGPDDPVEAVLGEITTATVTILDQEAAGSLILPATPIVVSLSDYDNVAEVSKEGSKKQPAPGYPLVCVTPCDPHYSKYSVMRERCNEAGINQTSVHFSWEVAAPTDTNGARSPFETVTDTTPYTGVNHMVLDSIYFSRRFHVRCVAQARDKSGHLGTPLRSNIATIGTEGSICHTPVTTGTARGFQAQSFIASLKYLDVKHKEHPNRIHISVQIPHQDGMLPLVSSMPLHNLHFLLSESIYRQQHICSNLVTLKDLQGVSETGFLDDVQYDSISLGPGYDRPYQFNPSVREAKSIQLYKHLNLKSCIWTFDAYYDMTELIDVCGGSVTADFQVRDSAQSFLTVQVPLYVSYIYVTAPRGWASLEHHTEMEFSFFYDTVLWRTGIQTDSVLSARLQIIRIYIREDGRLVIEFKTHAKFRGQFVPEHHTLPGHKSHLMAPDHLGGIEFDMQLIWSAQSFDSPYQLWKATSSYSRKDYSGEYTVFLIPCTVQPTQPWTDPGDKPLSCTAHAPEKFQLPIAFQQTNRPVPVVYSLNTEFQLCNNEKVFMMDPAVADMSMAEMDYKGAFSMGQTLYGRVLWNPEQNLNSAYKLQLEKVYLCTGRDGYVPFFDPTGTLYNEGPQYGCIQPNKHLKHRFLILDRKQPDICDRYFHDVPFEANFASDITELQTMTAIPGVDGFTMKVDALYKVEAGHQWYLQVIYVIGPDSISGPRIQRSLTYHRARRDLVDHSGRLTLDQSLIYDNEGDQTKNGTNMKTLRLEVPAASTFNHQMGGSVGGGVAALTLLVLVLLASCLLFRKCRRSAGKKPSQMAEEYPLNTKVEVCLERTLEKNFSSKHCTVRNININRNYDNVNSKVNRGAKVNGGAKVKQVNLEVKLHNNLNNDGTEV</sequence>
<dbReference type="PROSITE" id="PS50184">
    <property type="entry name" value="VWFC_2"/>
    <property type="match status" value="4"/>
</dbReference>
<dbReference type="PANTHER" id="PTHR45739">
    <property type="entry name" value="MATRIX PROTEIN, PUTATIVE-RELATED"/>
    <property type="match status" value="1"/>
</dbReference>
<dbReference type="Pfam" id="PF23334">
    <property type="entry name" value="VWC2L_2nd"/>
    <property type="match status" value="1"/>
</dbReference>
<dbReference type="PROSITE" id="PS01208">
    <property type="entry name" value="VWFC_1"/>
    <property type="match status" value="3"/>
</dbReference>
<keyword evidence="8" id="KW-1133">Transmembrane helix</keyword>
<feature type="domain" description="VWFC" evidence="9">
    <location>
        <begin position="64"/>
        <end position="124"/>
    </location>
</feature>
<keyword evidence="8" id="KW-0472">Membrane</keyword>
<dbReference type="GO" id="GO:0007154">
    <property type="term" value="P:cell communication"/>
    <property type="evidence" value="ECO:0007669"/>
    <property type="project" value="InterPro"/>
</dbReference>
<keyword evidence="2" id="KW-0732">Signal</keyword>
<dbReference type="InterPro" id="IPR006212">
    <property type="entry name" value="Furin_repeat"/>
</dbReference>
<feature type="domain" description="VWFC" evidence="9">
    <location>
        <begin position="128"/>
        <end position="188"/>
    </location>
</feature>
<evidence type="ECO:0000256" key="6">
    <source>
        <dbReference type="PROSITE-ProRule" id="PRU01201"/>
    </source>
</evidence>
<dbReference type="Proteomes" id="UP000472277">
    <property type="component" value="Chromosome 9"/>
</dbReference>
<evidence type="ECO:0000256" key="8">
    <source>
        <dbReference type="SAM" id="Phobius"/>
    </source>
</evidence>
<comment type="similarity">
    <text evidence="1">Belongs to the FRAS1 family.</text>
</comment>
<feature type="domain" description="VWFC" evidence="9">
    <location>
        <begin position="2"/>
        <end position="62"/>
    </location>
</feature>
<feature type="transmembrane region" description="Helical" evidence="8">
    <location>
        <begin position="2951"/>
        <end position="2972"/>
    </location>
</feature>
<gene>
    <name evidence="10" type="primary">LOC115199674</name>
</gene>
<keyword evidence="11" id="KW-1185">Reference proteome</keyword>
<dbReference type="Pfam" id="PF00093">
    <property type="entry name" value="VWC"/>
    <property type="match status" value="2"/>
</dbReference>
<dbReference type="SMART" id="SM00181">
    <property type="entry name" value="EGF"/>
    <property type="match status" value="11"/>
</dbReference>
<dbReference type="InterPro" id="IPR039005">
    <property type="entry name" value="CSPG_rpt"/>
</dbReference>
<dbReference type="SUPFAM" id="SSF57603">
    <property type="entry name" value="FnI-like domain"/>
    <property type="match status" value="3"/>
</dbReference>
<feature type="domain" description="VWFC" evidence="9">
    <location>
        <begin position="192"/>
        <end position="257"/>
    </location>
</feature>
<dbReference type="PANTHER" id="PTHR45739:SF1">
    <property type="entry name" value="EXTRACELLULAR MATRIX ORGANIZING PROTEIN FRAS1"/>
    <property type="match status" value="1"/>
</dbReference>
<evidence type="ECO:0000256" key="5">
    <source>
        <dbReference type="ARBA" id="ARBA00023180"/>
    </source>
</evidence>
<dbReference type="InterPro" id="IPR003644">
    <property type="entry name" value="Calx_beta"/>
</dbReference>
<evidence type="ECO:0000256" key="1">
    <source>
        <dbReference type="ARBA" id="ARBA00005529"/>
    </source>
</evidence>
<feature type="repeat" description="CSPG" evidence="6">
    <location>
        <begin position="944"/>
        <end position="1039"/>
    </location>
</feature>
<evidence type="ECO:0000259" key="9">
    <source>
        <dbReference type="PROSITE" id="PS50184"/>
    </source>
</evidence>
<dbReference type="PROSITE" id="PS51854">
    <property type="entry name" value="CSPG"/>
    <property type="match status" value="5"/>
</dbReference>
<dbReference type="Pfam" id="PF03160">
    <property type="entry name" value="Calx-beta"/>
    <property type="match status" value="3"/>
</dbReference>